<organism evidence="1 2">
    <name type="scientific">Fulvivirga imtechensis AK7</name>
    <dbReference type="NCBI Taxonomy" id="1237149"/>
    <lineage>
        <taxon>Bacteria</taxon>
        <taxon>Pseudomonadati</taxon>
        <taxon>Bacteroidota</taxon>
        <taxon>Cytophagia</taxon>
        <taxon>Cytophagales</taxon>
        <taxon>Fulvivirgaceae</taxon>
        <taxon>Fulvivirga</taxon>
    </lineage>
</organism>
<dbReference type="Proteomes" id="UP000011135">
    <property type="component" value="Unassembled WGS sequence"/>
</dbReference>
<reference evidence="1 2" key="1">
    <citation type="submission" date="2012-12" db="EMBL/GenBank/DDBJ databases">
        <title>Genome assembly of Fulvivirga imtechensis AK7.</title>
        <authorList>
            <person name="Nupur N."/>
            <person name="Khatri I."/>
            <person name="Kumar R."/>
            <person name="Subramanian S."/>
            <person name="Pinnaka A."/>
        </authorList>
    </citation>
    <scope>NUCLEOTIDE SEQUENCE [LARGE SCALE GENOMIC DNA]</scope>
    <source>
        <strain evidence="1 2">AK7</strain>
    </source>
</reference>
<name>L8JV68_9BACT</name>
<proteinExistence type="predicted"/>
<comment type="caution">
    <text evidence="1">The sequence shown here is derived from an EMBL/GenBank/DDBJ whole genome shotgun (WGS) entry which is preliminary data.</text>
</comment>
<gene>
    <name evidence="1" type="ORF">C900_00882</name>
</gene>
<keyword evidence="2" id="KW-1185">Reference proteome</keyword>
<accession>L8JV68</accession>
<dbReference type="AlphaFoldDB" id="L8JV68"/>
<evidence type="ECO:0000313" key="1">
    <source>
        <dbReference type="EMBL" id="ELR72921.1"/>
    </source>
</evidence>
<protein>
    <submittedName>
        <fullName evidence="1">Uncharacterized protein</fullName>
    </submittedName>
</protein>
<sequence>MVTGKRVADVQRSVIYDRRSIKLYRRSYEFMEVQANIVSVKKPVLGIFPLSPV</sequence>
<evidence type="ECO:0000313" key="2">
    <source>
        <dbReference type="Proteomes" id="UP000011135"/>
    </source>
</evidence>
<dbReference type="EMBL" id="AMZN01000014">
    <property type="protein sequence ID" value="ELR72921.1"/>
    <property type="molecule type" value="Genomic_DNA"/>
</dbReference>
<dbReference type="STRING" id="1237149.C900_00882"/>